<protein>
    <recommendedName>
        <fullName evidence="3">Helix-turn-helix domain-containing protein</fullName>
    </recommendedName>
</protein>
<accession>A0A225ML01</accession>
<dbReference type="EMBL" id="NJIH01000006">
    <property type="protein sequence ID" value="OWT60201.1"/>
    <property type="molecule type" value="Genomic_DNA"/>
</dbReference>
<name>A0A225ML01_9BURK</name>
<evidence type="ECO:0000313" key="2">
    <source>
        <dbReference type="Proteomes" id="UP000214603"/>
    </source>
</evidence>
<gene>
    <name evidence="1" type="ORF">CEY11_11080</name>
</gene>
<reference evidence="2" key="1">
    <citation type="submission" date="2017-06" db="EMBL/GenBank/DDBJ databases">
        <title>Herbaspirillum phytohormonus sp. nov., isolated from the root nodule of Robinia pseudoacacia in lead-zinc mine.</title>
        <authorList>
            <person name="Fan M."/>
            <person name="Lin Y."/>
        </authorList>
    </citation>
    <scope>NUCLEOTIDE SEQUENCE [LARGE SCALE GENOMIC DNA]</scope>
    <source>
        <strain evidence="2">SC-089</strain>
    </source>
</reference>
<dbReference type="Proteomes" id="UP000214603">
    <property type="component" value="Unassembled WGS sequence"/>
</dbReference>
<dbReference type="AlphaFoldDB" id="A0A225ML01"/>
<comment type="caution">
    <text evidence="1">The sequence shown here is derived from an EMBL/GenBank/DDBJ whole genome shotgun (WGS) entry which is preliminary data.</text>
</comment>
<evidence type="ECO:0000313" key="1">
    <source>
        <dbReference type="EMBL" id="OWT60201.1"/>
    </source>
</evidence>
<dbReference type="Pfam" id="PF13384">
    <property type="entry name" value="HTH_23"/>
    <property type="match status" value="1"/>
</dbReference>
<proteinExistence type="predicted"/>
<keyword evidence="2" id="KW-1185">Reference proteome</keyword>
<sequence>MGQLEIPDPDVMRIAIPQEVSRFDDSHYNYRFHSSFLIANVHSCQQATELFGEDRRTVQRWVRRFERGGLADCGRVYASVSASSPKWVFGFASPGRPARPNQGRGC</sequence>
<evidence type="ECO:0008006" key="3">
    <source>
        <dbReference type="Google" id="ProtNLM"/>
    </source>
</evidence>
<dbReference type="OrthoDB" id="165456at2"/>
<organism evidence="1 2">
    <name type="scientific">Candidimonas nitroreducens</name>
    <dbReference type="NCBI Taxonomy" id="683354"/>
    <lineage>
        <taxon>Bacteria</taxon>
        <taxon>Pseudomonadati</taxon>
        <taxon>Pseudomonadota</taxon>
        <taxon>Betaproteobacteria</taxon>
        <taxon>Burkholderiales</taxon>
        <taxon>Alcaligenaceae</taxon>
        <taxon>Candidimonas</taxon>
    </lineage>
</organism>